<evidence type="ECO:0000313" key="2">
    <source>
        <dbReference type="EMBL" id="CBH50550.1"/>
    </source>
</evidence>
<dbReference type="KEGG" id="req:REQ_45980"/>
<feature type="signal peptide" evidence="1">
    <location>
        <begin position="1"/>
        <end position="25"/>
    </location>
</feature>
<evidence type="ECO:0000313" key="3">
    <source>
        <dbReference type="Proteomes" id="UP000006892"/>
    </source>
</evidence>
<name>A0A3S5YDJ3_RHOH1</name>
<feature type="chain" id="PRO_5039494100" evidence="1">
    <location>
        <begin position="26"/>
        <end position="221"/>
    </location>
</feature>
<protein>
    <submittedName>
        <fullName evidence="2">Secreted protein</fullName>
    </submittedName>
</protein>
<organism evidence="2">
    <name type="scientific">Rhodococcus hoagii (strain 103S)</name>
    <name type="common">Rhodococcus equi</name>
    <dbReference type="NCBI Taxonomy" id="685727"/>
    <lineage>
        <taxon>Bacteria</taxon>
        <taxon>Bacillati</taxon>
        <taxon>Actinomycetota</taxon>
        <taxon>Actinomycetes</taxon>
        <taxon>Mycobacteriales</taxon>
        <taxon>Nocardiaceae</taxon>
        <taxon>Prescottella</taxon>
    </lineage>
</organism>
<dbReference type="AlphaFoldDB" id="A0A3S5YDJ3"/>
<proteinExistence type="predicted"/>
<reference evidence="2" key="1">
    <citation type="journal article" date="2010" name="PLoS Genet.">
        <title>The genome of a pathogenic rhodococcus: cooptive virulence underpinned by key gene acquisitions.</title>
        <authorList>
            <person name="Letek M."/>
            <person name="Gonzalez P."/>
            <person name="Macarthur I."/>
            <person name="Rodriguez H."/>
            <person name="Freeman T.C."/>
            <person name="Valero-Rello A."/>
            <person name="Blanco M."/>
            <person name="Buckley T."/>
            <person name="Cherevach I."/>
            <person name="Fahey R."/>
            <person name="Hapeshi A."/>
            <person name="Holdstock J."/>
            <person name="Leadon D."/>
            <person name="Navas J."/>
            <person name="Ocampo A."/>
            <person name="Quail M.A."/>
            <person name="Sanders M."/>
            <person name="Scortti M.M."/>
            <person name="Prescott J.F."/>
            <person name="Fogarty U."/>
            <person name="Meijer W.G."/>
            <person name="Parkhill J."/>
            <person name="Bentley S.D."/>
            <person name="Vazquez-Boland J.A."/>
        </authorList>
    </citation>
    <scope>NUCLEOTIDE SEQUENCE [LARGE SCALE GENOMIC DNA]</scope>
    <source>
        <strain evidence="2 3">103S</strain>
    </source>
</reference>
<sequence>MMRRIVGIAASVGILVGLGSQAPAAAQPEPVDDLTAVRTAFGAGLPVGALTPQSVLETLGRVAAGVPRASYFPRSVQLAEGVVQPFLYDTSASDCLLPNALGDDSIGVAQAIAGPAVDTSLPTPVIPPGTVNVLFSGLGTSTSSPFRGDPMTVSWLNLNTMRSGTAPLFQERPADGPRTLSNTVETGRGTVVFLVSGSMIDNTSRDLPACDFAPVVGVVQA</sequence>
<dbReference type="EMBL" id="FN563149">
    <property type="protein sequence ID" value="CBH50550.1"/>
    <property type="molecule type" value="Genomic_DNA"/>
</dbReference>
<dbReference type="Proteomes" id="UP001154400">
    <property type="component" value="Chromosome"/>
</dbReference>
<keyword evidence="1" id="KW-0732">Signal</keyword>
<gene>
    <name evidence="2" type="ordered locus">REQ_45980</name>
</gene>
<accession>A0A3S5YDJ3</accession>
<evidence type="ECO:0000256" key="1">
    <source>
        <dbReference type="SAM" id="SignalP"/>
    </source>
</evidence>
<dbReference type="RefSeq" id="WP_005516803.1">
    <property type="nucleotide sequence ID" value="NC_014659.1"/>
</dbReference>